<evidence type="ECO:0000256" key="1">
    <source>
        <dbReference type="ARBA" id="ARBA00004141"/>
    </source>
</evidence>
<dbReference type="GO" id="GO:0016757">
    <property type="term" value="F:glycosyltransferase activity"/>
    <property type="evidence" value="ECO:0007669"/>
    <property type="project" value="UniProtKB-KW"/>
</dbReference>
<dbReference type="Proteomes" id="UP000003434">
    <property type="component" value="Unassembled WGS sequence"/>
</dbReference>
<keyword evidence="4 5" id="KW-0472">Membrane</keyword>
<dbReference type="PANTHER" id="PTHR10859:SF114">
    <property type="entry name" value="DOLICHOL-PHOSPHATE MANNOSYLTRANSFERASE"/>
    <property type="match status" value="1"/>
</dbReference>
<dbReference type="InterPro" id="IPR029044">
    <property type="entry name" value="Nucleotide-diphossugar_trans"/>
</dbReference>
<feature type="transmembrane region" description="Helical" evidence="5">
    <location>
        <begin position="222"/>
        <end position="244"/>
    </location>
</feature>
<dbReference type="Pfam" id="PF04138">
    <property type="entry name" value="GtrA_DPMS_TM"/>
    <property type="match status" value="1"/>
</dbReference>
<organism evidence="8 9">
    <name type="scientific">Lachnoanaerobaculum saburreum DSM 3986</name>
    <dbReference type="NCBI Taxonomy" id="887325"/>
    <lineage>
        <taxon>Bacteria</taxon>
        <taxon>Bacillati</taxon>
        <taxon>Bacillota</taxon>
        <taxon>Clostridia</taxon>
        <taxon>Lachnospirales</taxon>
        <taxon>Lachnospiraceae</taxon>
        <taxon>Lachnoanaerobaculum</taxon>
    </lineage>
</organism>
<keyword evidence="3 5" id="KW-1133">Transmembrane helix</keyword>
<comment type="subcellular location">
    <subcellularLocation>
        <location evidence="1">Membrane</location>
        <topology evidence="1">Multi-pass membrane protein</topology>
    </subcellularLocation>
</comment>
<dbReference type="eggNOG" id="COG2246">
    <property type="taxonomic scope" value="Bacteria"/>
</dbReference>
<dbReference type="Gene3D" id="3.90.550.10">
    <property type="entry name" value="Spore Coat Polysaccharide Biosynthesis Protein SpsA, Chain A"/>
    <property type="match status" value="1"/>
</dbReference>
<accession>E6LJR5</accession>
<proteinExistence type="predicted"/>
<keyword evidence="8" id="KW-0808">Transferase</keyword>
<feature type="transmembrane region" description="Helical" evidence="5">
    <location>
        <begin position="314"/>
        <end position="334"/>
    </location>
</feature>
<dbReference type="PANTHER" id="PTHR10859">
    <property type="entry name" value="GLYCOSYL TRANSFERASE"/>
    <property type="match status" value="1"/>
</dbReference>
<evidence type="ECO:0000256" key="2">
    <source>
        <dbReference type="ARBA" id="ARBA00022692"/>
    </source>
</evidence>
<dbReference type="GO" id="GO:0006487">
    <property type="term" value="P:protein N-linked glycosylation"/>
    <property type="evidence" value="ECO:0007669"/>
    <property type="project" value="TreeGrafter"/>
</dbReference>
<protein>
    <submittedName>
        <fullName evidence="8">Glycosyltransferase, group 2 family protein</fullName>
        <ecNumber evidence="8">2.4.-.-</ecNumber>
    </submittedName>
</protein>
<dbReference type="AlphaFoldDB" id="E6LJR5"/>
<evidence type="ECO:0000313" key="8">
    <source>
        <dbReference type="EMBL" id="EFU77929.1"/>
    </source>
</evidence>
<dbReference type="Pfam" id="PF00535">
    <property type="entry name" value="Glycos_transf_2"/>
    <property type="match status" value="1"/>
</dbReference>
<sequence length="353" mass="40728">MMRKFALIPAYKPNENLIYFVQSLEKRGIEVVVVDDGSGEEYLPLFSQLEKNSKAKIIRFYINQGKGAALKEGLFYLNKIEDDFVVITLDADGQHSLKDAVYLLEKSIENEDILILGSREQTKDSPIRSKIGNYITKKVFSISTGVDIEDTQTGMRVFHKSLIPELLNISGERYEYEMNMLLDFAKKGMKIKEYPIETIYINDNEESHFDTVKDSVRIYSQIIKFCGSSMLSFIVDFLVYSIGLLISGNILFSNAFARIISLHFNFFINKRFVFEEGEKSRLRGKEYLKYLGLAAFIFVMNTLILRGIVETFRINAYIAKILTEVILFTLSYLVQKKLVFSKVQQKPERLFNI</sequence>
<reference evidence="8 9" key="1">
    <citation type="submission" date="2010-12" db="EMBL/GenBank/DDBJ databases">
        <authorList>
            <person name="Muzny D."/>
            <person name="Qin X."/>
            <person name="Deng J."/>
            <person name="Jiang H."/>
            <person name="Liu Y."/>
            <person name="Qu J."/>
            <person name="Song X.-Z."/>
            <person name="Zhang L."/>
            <person name="Thornton R."/>
            <person name="Coyle M."/>
            <person name="Francisco L."/>
            <person name="Jackson L."/>
            <person name="Javaid M."/>
            <person name="Korchina V."/>
            <person name="Kovar C."/>
            <person name="Mata R."/>
            <person name="Mathew T."/>
            <person name="Ngo R."/>
            <person name="Nguyen L."/>
            <person name="Nguyen N."/>
            <person name="Okwuonu G."/>
            <person name="Ongeri F."/>
            <person name="Pham C."/>
            <person name="Simmons D."/>
            <person name="Wilczek-Boney K."/>
            <person name="Hale W."/>
            <person name="Jakkamsetti A."/>
            <person name="Pham P."/>
            <person name="Ruth R."/>
            <person name="San Lucas F."/>
            <person name="Warren J."/>
            <person name="Zhang J."/>
            <person name="Zhao Z."/>
            <person name="Zhou C."/>
            <person name="Zhu D."/>
            <person name="Lee S."/>
            <person name="Bess C."/>
            <person name="Blankenburg K."/>
            <person name="Forbes L."/>
            <person name="Fu Q."/>
            <person name="Gubbala S."/>
            <person name="Hirani K."/>
            <person name="Jayaseelan J.C."/>
            <person name="Lara F."/>
            <person name="Munidasa M."/>
            <person name="Palculict T."/>
            <person name="Patil S."/>
            <person name="Pu L.-L."/>
            <person name="Saada N."/>
            <person name="Tang L."/>
            <person name="Weissenberger G."/>
            <person name="Zhu Y."/>
            <person name="Hemphill L."/>
            <person name="Shang Y."/>
            <person name="Youmans B."/>
            <person name="Ayvaz T."/>
            <person name="Ross M."/>
            <person name="Santibanez J."/>
            <person name="Aqrawi P."/>
            <person name="Gross S."/>
            <person name="Joshi V."/>
            <person name="Fowler G."/>
            <person name="Nazareth L."/>
            <person name="Reid J."/>
            <person name="Worley K."/>
            <person name="Petrosino J."/>
            <person name="Highlander S."/>
            <person name="Gibbs R."/>
        </authorList>
    </citation>
    <scope>NUCLEOTIDE SEQUENCE [LARGE SCALE GENOMIC DNA]</scope>
    <source>
        <strain evidence="8 9">DSM 3986</strain>
    </source>
</reference>
<dbReference type="GO" id="GO:0016020">
    <property type="term" value="C:membrane"/>
    <property type="evidence" value="ECO:0007669"/>
    <property type="project" value="UniProtKB-SubCell"/>
</dbReference>
<dbReference type="eggNOG" id="COG1215">
    <property type="taxonomic scope" value="Bacteria"/>
</dbReference>
<dbReference type="HOGENOM" id="CLU_033536_2_0_9"/>
<keyword evidence="8" id="KW-0328">Glycosyltransferase</keyword>
<feature type="transmembrane region" description="Helical" evidence="5">
    <location>
        <begin position="288"/>
        <end position="308"/>
    </location>
</feature>
<name>E6LJR5_9FIRM</name>
<dbReference type="SUPFAM" id="SSF53448">
    <property type="entry name" value="Nucleotide-diphospho-sugar transferases"/>
    <property type="match status" value="1"/>
</dbReference>
<gene>
    <name evidence="8" type="ORF">HMPREF0381_0200</name>
</gene>
<evidence type="ECO:0000256" key="4">
    <source>
        <dbReference type="ARBA" id="ARBA00023136"/>
    </source>
</evidence>
<dbReference type="EMBL" id="AEPW01000005">
    <property type="protein sequence ID" value="EFU77929.1"/>
    <property type="molecule type" value="Genomic_DNA"/>
</dbReference>
<evidence type="ECO:0000256" key="3">
    <source>
        <dbReference type="ARBA" id="ARBA00022989"/>
    </source>
</evidence>
<dbReference type="CDD" id="cd04179">
    <property type="entry name" value="DPM_DPG-synthase_like"/>
    <property type="match status" value="1"/>
</dbReference>
<evidence type="ECO:0000259" key="7">
    <source>
        <dbReference type="Pfam" id="PF04138"/>
    </source>
</evidence>
<evidence type="ECO:0000259" key="6">
    <source>
        <dbReference type="Pfam" id="PF00535"/>
    </source>
</evidence>
<dbReference type="EC" id="2.4.-.-" evidence="8"/>
<comment type="caution">
    <text evidence="8">The sequence shown here is derived from an EMBL/GenBank/DDBJ whole genome shotgun (WGS) entry which is preliminary data.</text>
</comment>
<dbReference type="RefSeq" id="WP_008749973.1">
    <property type="nucleotide sequence ID" value="NZ_GL622296.1"/>
</dbReference>
<feature type="domain" description="Glycosyltransferase 2-like" evidence="6">
    <location>
        <begin position="7"/>
        <end position="161"/>
    </location>
</feature>
<dbReference type="GO" id="GO:0000271">
    <property type="term" value="P:polysaccharide biosynthetic process"/>
    <property type="evidence" value="ECO:0007669"/>
    <property type="project" value="InterPro"/>
</dbReference>
<dbReference type="InterPro" id="IPR007267">
    <property type="entry name" value="GtrA_DPMS_TM"/>
</dbReference>
<feature type="domain" description="GtrA/DPMS transmembrane" evidence="7">
    <location>
        <begin position="224"/>
        <end position="340"/>
    </location>
</feature>
<dbReference type="InterPro" id="IPR001173">
    <property type="entry name" value="Glyco_trans_2-like"/>
</dbReference>
<keyword evidence="2 5" id="KW-0812">Transmembrane</keyword>
<evidence type="ECO:0000256" key="5">
    <source>
        <dbReference type="SAM" id="Phobius"/>
    </source>
</evidence>
<evidence type="ECO:0000313" key="9">
    <source>
        <dbReference type="Proteomes" id="UP000003434"/>
    </source>
</evidence>